<evidence type="ECO:0000313" key="1">
    <source>
        <dbReference type="EMBL" id="QJA52866.1"/>
    </source>
</evidence>
<protein>
    <submittedName>
        <fullName evidence="1">Uncharacterized protein</fullName>
    </submittedName>
</protein>
<sequence>MTTEHRFYVNGDRYALDFNGCSYKKGYAQIDTDQDAWYFGTWANPTTRTIVNYAEGDLTIERAETDAEFASRIRDLAKWNADNGYTFGIDPMCNAAIEAAFRTLGLGDLLH</sequence>
<organism evidence="1">
    <name type="scientific">viral metagenome</name>
    <dbReference type="NCBI Taxonomy" id="1070528"/>
    <lineage>
        <taxon>unclassified sequences</taxon>
        <taxon>metagenomes</taxon>
        <taxon>organismal metagenomes</taxon>
    </lineage>
</organism>
<name>A0A6H1ZY62_9ZZZZ</name>
<gene>
    <name evidence="1" type="ORF">TM448A03054_0011</name>
    <name evidence="2" type="ORF">TM448B03300_0010</name>
</gene>
<evidence type="ECO:0000313" key="2">
    <source>
        <dbReference type="EMBL" id="QJI02521.1"/>
    </source>
</evidence>
<dbReference type="EMBL" id="MT145008">
    <property type="protein sequence ID" value="QJI02521.1"/>
    <property type="molecule type" value="Genomic_DNA"/>
</dbReference>
<dbReference type="EMBL" id="MT144374">
    <property type="protein sequence ID" value="QJA52866.1"/>
    <property type="molecule type" value="Genomic_DNA"/>
</dbReference>
<reference evidence="1" key="1">
    <citation type="submission" date="2020-03" db="EMBL/GenBank/DDBJ databases">
        <title>The deep terrestrial virosphere.</title>
        <authorList>
            <person name="Holmfeldt K."/>
            <person name="Nilsson E."/>
            <person name="Simone D."/>
            <person name="Lopez-Fernandez M."/>
            <person name="Wu X."/>
            <person name="de Brujin I."/>
            <person name="Lundin D."/>
            <person name="Andersson A."/>
            <person name="Bertilsson S."/>
            <person name="Dopson M."/>
        </authorList>
    </citation>
    <scope>NUCLEOTIDE SEQUENCE</scope>
    <source>
        <strain evidence="1">TM448A03054</strain>
        <strain evidence="2">TM448B03300</strain>
    </source>
</reference>
<proteinExistence type="predicted"/>
<dbReference type="AlphaFoldDB" id="A0A6H1ZY62"/>
<accession>A0A6H1ZY62</accession>